<dbReference type="Proteomes" id="UP001596114">
    <property type="component" value="Unassembled WGS sequence"/>
</dbReference>
<name>A0ABW0QRC4_9GAMM</name>
<reference evidence="3" key="1">
    <citation type="journal article" date="2019" name="Int. J. Syst. Evol. Microbiol.">
        <title>The Global Catalogue of Microorganisms (GCM) 10K type strain sequencing project: providing services to taxonomists for standard genome sequencing and annotation.</title>
        <authorList>
            <consortium name="The Broad Institute Genomics Platform"/>
            <consortium name="The Broad Institute Genome Sequencing Center for Infectious Disease"/>
            <person name="Wu L."/>
            <person name="Ma J."/>
        </authorList>
    </citation>
    <scope>NUCLEOTIDE SEQUENCE [LARGE SCALE GENOMIC DNA]</scope>
    <source>
        <strain evidence="3">CGMCC 1.16619</strain>
    </source>
</reference>
<gene>
    <name evidence="2" type="ORF">ACFPPA_10345</name>
</gene>
<organism evidence="2 3">
    <name type="scientific">Rhodanobacter ginsengisoli</name>
    <dbReference type="NCBI Taxonomy" id="418646"/>
    <lineage>
        <taxon>Bacteria</taxon>
        <taxon>Pseudomonadati</taxon>
        <taxon>Pseudomonadota</taxon>
        <taxon>Gammaproteobacteria</taxon>
        <taxon>Lysobacterales</taxon>
        <taxon>Rhodanobacteraceae</taxon>
        <taxon>Rhodanobacter</taxon>
    </lineage>
</organism>
<protein>
    <recommendedName>
        <fullName evidence="4">Helix-turn-helix domain-containing protein</fullName>
    </recommendedName>
</protein>
<evidence type="ECO:0008006" key="4">
    <source>
        <dbReference type="Google" id="ProtNLM"/>
    </source>
</evidence>
<evidence type="ECO:0000256" key="1">
    <source>
        <dbReference type="SAM" id="MobiDB-lite"/>
    </source>
</evidence>
<proteinExistence type="predicted"/>
<evidence type="ECO:0000313" key="3">
    <source>
        <dbReference type="Proteomes" id="UP001596114"/>
    </source>
</evidence>
<evidence type="ECO:0000313" key="2">
    <source>
        <dbReference type="EMBL" id="MFC5526142.1"/>
    </source>
</evidence>
<dbReference type="RefSeq" id="WP_377319687.1">
    <property type="nucleotide sequence ID" value="NZ_JBHSNF010000002.1"/>
</dbReference>
<keyword evidence="3" id="KW-1185">Reference proteome</keyword>
<feature type="region of interest" description="Disordered" evidence="1">
    <location>
        <begin position="122"/>
        <end position="165"/>
    </location>
</feature>
<sequence length="165" mass="18300">MSLSRRKTTGRAEGGGYFKLPHAVMESPNYRALSPHARMLLNDVGLQFRGANNGDLSAAWRLMQPRGWRSRDTLGRALAELLHFGMIEKTRQGGLNHCSLFALTWIAIDECRNKLDVPATGVASGLWNKPQPPMPKRDRKNSTSNTASVSDRHGTRDSATRQACQ</sequence>
<dbReference type="EMBL" id="JBHSNF010000002">
    <property type="protein sequence ID" value="MFC5526142.1"/>
    <property type="molecule type" value="Genomic_DNA"/>
</dbReference>
<accession>A0ABW0QRC4</accession>
<feature type="compositionally biased region" description="Basic and acidic residues" evidence="1">
    <location>
        <begin position="150"/>
        <end position="159"/>
    </location>
</feature>
<comment type="caution">
    <text evidence="2">The sequence shown here is derived from an EMBL/GenBank/DDBJ whole genome shotgun (WGS) entry which is preliminary data.</text>
</comment>